<dbReference type="AlphaFoldDB" id="A0A941E2J5"/>
<evidence type="ECO:0000256" key="4">
    <source>
        <dbReference type="ARBA" id="ARBA00023136"/>
    </source>
</evidence>
<evidence type="ECO:0000256" key="5">
    <source>
        <dbReference type="SAM" id="Phobius"/>
    </source>
</evidence>
<feature type="transmembrane region" description="Helical" evidence="5">
    <location>
        <begin position="123"/>
        <end position="146"/>
    </location>
</feature>
<evidence type="ECO:0000256" key="2">
    <source>
        <dbReference type="ARBA" id="ARBA00022692"/>
    </source>
</evidence>
<feature type="transmembrane region" description="Helical" evidence="5">
    <location>
        <begin position="84"/>
        <end position="111"/>
    </location>
</feature>
<reference evidence="7" key="1">
    <citation type="submission" date="2021-04" db="EMBL/GenBank/DDBJ databases">
        <title>novel species isolated from subtropical streams in China.</title>
        <authorList>
            <person name="Lu H."/>
        </authorList>
    </citation>
    <scope>NUCLEOTIDE SEQUENCE</scope>
    <source>
        <strain evidence="7">FT137W</strain>
    </source>
</reference>
<evidence type="ECO:0000313" key="7">
    <source>
        <dbReference type="EMBL" id="MBR7799887.1"/>
    </source>
</evidence>
<accession>A0A941E2J5</accession>
<dbReference type="Proteomes" id="UP000678545">
    <property type="component" value="Unassembled WGS sequence"/>
</dbReference>
<sequence>MSTNAFTVLMKLFYEPSAAFASLKENSKPWIPLILMMGSTLGLFYWYYATVDFSWLIDHTLSAKPDMKPEEREMVTKIMSKNSMLITTMGGVLIGMPLFYAVHGLYLLLASKVMDSALPYGKWFNFAVWSSVPSLIGAPLMALQILTGHGQVSMEGLNMLSFNFLLTNFPPDHPWVGIMNSLSVPMFWSIFISFVGLRIWTGRKLLSCAVVAVLPYAVIYGLWMAKLVFFK</sequence>
<gene>
    <name evidence="7" type="ORF">KDM90_07750</name>
</gene>
<feature type="transmembrane region" description="Helical" evidence="5">
    <location>
        <begin position="30"/>
        <end position="48"/>
    </location>
</feature>
<dbReference type="GO" id="GO:0016020">
    <property type="term" value="C:membrane"/>
    <property type="evidence" value="ECO:0007669"/>
    <property type="project" value="UniProtKB-SubCell"/>
</dbReference>
<feature type="domain" description="Yip1" evidence="6">
    <location>
        <begin position="11"/>
        <end position="224"/>
    </location>
</feature>
<protein>
    <submittedName>
        <fullName evidence="7">YIP1 family protein</fullName>
    </submittedName>
</protein>
<dbReference type="InterPro" id="IPR006977">
    <property type="entry name" value="Yip1_dom"/>
</dbReference>
<dbReference type="Pfam" id="PF04893">
    <property type="entry name" value="Yip1"/>
    <property type="match status" value="1"/>
</dbReference>
<evidence type="ECO:0000259" key="6">
    <source>
        <dbReference type="Pfam" id="PF04893"/>
    </source>
</evidence>
<comment type="caution">
    <text evidence="7">The sequence shown here is derived from an EMBL/GenBank/DDBJ whole genome shotgun (WGS) entry which is preliminary data.</text>
</comment>
<name>A0A941E2J5_9BURK</name>
<organism evidence="7 8">
    <name type="scientific">Undibacterium fentianense</name>
    <dbReference type="NCBI Taxonomy" id="2828728"/>
    <lineage>
        <taxon>Bacteria</taxon>
        <taxon>Pseudomonadati</taxon>
        <taxon>Pseudomonadota</taxon>
        <taxon>Betaproteobacteria</taxon>
        <taxon>Burkholderiales</taxon>
        <taxon>Oxalobacteraceae</taxon>
        <taxon>Undibacterium</taxon>
    </lineage>
</organism>
<keyword evidence="3 5" id="KW-1133">Transmembrane helix</keyword>
<dbReference type="EMBL" id="JAGSPJ010000002">
    <property type="protein sequence ID" value="MBR7799887.1"/>
    <property type="molecule type" value="Genomic_DNA"/>
</dbReference>
<keyword evidence="8" id="KW-1185">Reference proteome</keyword>
<keyword evidence="2 5" id="KW-0812">Transmembrane</keyword>
<keyword evidence="4 5" id="KW-0472">Membrane</keyword>
<evidence type="ECO:0000256" key="3">
    <source>
        <dbReference type="ARBA" id="ARBA00022989"/>
    </source>
</evidence>
<proteinExistence type="predicted"/>
<feature type="transmembrane region" description="Helical" evidence="5">
    <location>
        <begin position="204"/>
        <end position="223"/>
    </location>
</feature>
<dbReference type="RefSeq" id="WP_212674993.1">
    <property type="nucleotide sequence ID" value="NZ_JAGSPJ010000002.1"/>
</dbReference>
<evidence type="ECO:0000256" key="1">
    <source>
        <dbReference type="ARBA" id="ARBA00004141"/>
    </source>
</evidence>
<comment type="subcellular location">
    <subcellularLocation>
        <location evidence="1">Membrane</location>
        <topology evidence="1">Multi-pass membrane protein</topology>
    </subcellularLocation>
</comment>
<evidence type="ECO:0000313" key="8">
    <source>
        <dbReference type="Proteomes" id="UP000678545"/>
    </source>
</evidence>
<feature type="transmembrane region" description="Helical" evidence="5">
    <location>
        <begin position="175"/>
        <end position="197"/>
    </location>
</feature>